<dbReference type="AlphaFoldDB" id="A0A504YCL0"/>
<proteinExistence type="predicted"/>
<gene>
    <name evidence="2" type="ORF">FGIG_09824</name>
</gene>
<dbReference type="InterPro" id="IPR038765">
    <property type="entry name" value="Papain-like_cys_pep_sf"/>
</dbReference>
<dbReference type="InterPro" id="IPR018200">
    <property type="entry name" value="USP_CS"/>
</dbReference>
<dbReference type="Proteomes" id="UP000316759">
    <property type="component" value="Unassembled WGS sequence"/>
</dbReference>
<dbReference type="CDD" id="cd02257">
    <property type="entry name" value="Peptidase_C19"/>
    <property type="match status" value="1"/>
</dbReference>
<sequence>LLSSEKQFSIDQRTYRLHSVIFHVGLTAHSGHYTVAVRCCPELLAKLERSVTRRPVDTRNPPLSSVSRPSFTFLYLDDTHGCLIPDGEPQRLLFATHRPLDVQTGQFRSLPNINAVSPADRTSVGHQPRTPYVLVYESVLSCKRTS</sequence>
<evidence type="ECO:0000259" key="1">
    <source>
        <dbReference type="Pfam" id="PF00443"/>
    </source>
</evidence>
<dbReference type="EMBL" id="SUNJ01014515">
    <property type="protein sequence ID" value="TPP56438.1"/>
    <property type="molecule type" value="Genomic_DNA"/>
</dbReference>
<reference evidence="2 3" key="1">
    <citation type="submission" date="2019-04" db="EMBL/GenBank/DDBJ databases">
        <title>Annotation for the trematode Fasciola gigantica.</title>
        <authorList>
            <person name="Choi Y.-J."/>
        </authorList>
    </citation>
    <scope>NUCLEOTIDE SEQUENCE [LARGE SCALE GENOMIC DNA]</scope>
    <source>
        <strain evidence="2">Uganda_cow_1</strain>
    </source>
</reference>
<dbReference type="OrthoDB" id="429671at2759"/>
<dbReference type="Gene3D" id="3.90.70.10">
    <property type="entry name" value="Cysteine proteinases"/>
    <property type="match status" value="1"/>
</dbReference>
<name>A0A504YCL0_FASGI</name>
<dbReference type="Pfam" id="PF00443">
    <property type="entry name" value="UCH"/>
    <property type="match status" value="1"/>
</dbReference>
<organism evidence="2 3">
    <name type="scientific">Fasciola gigantica</name>
    <name type="common">Giant liver fluke</name>
    <dbReference type="NCBI Taxonomy" id="46835"/>
    <lineage>
        <taxon>Eukaryota</taxon>
        <taxon>Metazoa</taxon>
        <taxon>Spiralia</taxon>
        <taxon>Lophotrochozoa</taxon>
        <taxon>Platyhelminthes</taxon>
        <taxon>Trematoda</taxon>
        <taxon>Digenea</taxon>
        <taxon>Plagiorchiida</taxon>
        <taxon>Echinostomata</taxon>
        <taxon>Echinostomatoidea</taxon>
        <taxon>Fasciolidae</taxon>
        <taxon>Fasciola</taxon>
    </lineage>
</organism>
<dbReference type="PROSITE" id="PS00973">
    <property type="entry name" value="USP_2"/>
    <property type="match status" value="1"/>
</dbReference>
<evidence type="ECO:0000313" key="2">
    <source>
        <dbReference type="EMBL" id="TPP56438.1"/>
    </source>
</evidence>
<dbReference type="GO" id="GO:0016579">
    <property type="term" value="P:protein deubiquitination"/>
    <property type="evidence" value="ECO:0007669"/>
    <property type="project" value="InterPro"/>
</dbReference>
<dbReference type="InterPro" id="IPR001394">
    <property type="entry name" value="Peptidase_C19_UCH"/>
</dbReference>
<feature type="domain" description="Peptidase C19 ubiquitin carboxyl-terminal hydrolase" evidence="1">
    <location>
        <begin position="11"/>
        <end position="38"/>
    </location>
</feature>
<accession>A0A504YCL0</accession>
<evidence type="ECO:0000313" key="3">
    <source>
        <dbReference type="Proteomes" id="UP000316759"/>
    </source>
</evidence>
<dbReference type="GO" id="GO:0004843">
    <property type="term" value="F:cysteine-type deubiquitinase activity"/>
    <property type="evidence" value="ECO:0007669"/>
    <property type="project" value="InterPro"/>
</dbReference>
<comment type="caution">
    <text evidence="2">The sequence shown here is derived from an EMBL/GenBank/DDBJ whole genome shotgun (WGS) entry which is preliminary data.</text>
</comment>
<keyword evidence="3" id="KW-1185">Reference proteome</keyword>
<protein>
    <recommendedName>
        <fullName evidence="1">Peptidase C19 ubiquitin carboxyl-terminal hydrolase domain-containing protein</fullName>
    </recommendedName>
</protein>
<dbReference type="SUPFAM" id="SSF54001">
    <property type="entry name" value="Cysteine proteinases"/>
    <property type="match status" value="1"/>
</dbReference>
<feature type="non-terminal residue" evidence="2">
    <location>
        <position position="1"/>
    </location>
</feature>